<dbReference type="Proteomes" id="UP001374584">
    <property type="component" value="Unassembled WGS sequence"/>
</dbReference>
<dbReference type="AlphaFoldDB" id="A0AAN9R229"/>
<sequence length="84" mass="9536">MSLQSSMQNLVALDSSSESIVQSQFLMKLTMKRLQTEFYRILSENRDNLDPGSFTSSDQRSSSVSEYDDNLFDEEFCFSSGSVL</sequence>
<accession>A0AAN9R229</accession>
<comment type="caution">
    <text evidence="2">The sequence shown here is derived from an EMBL/GenBank/DDBJ whole genome shotgun (WGS) entry which is preliminary data.</text>
</comment>
<dbReference type="EMBL" id="JAYMYR010000006">
    <property type="protein sequence ID" value="KAK7356462.1"/>
    <property type="molecule type" value="Genomic_DNA"/>
</dbReference>
<evidence type="ECO:0000313" key="2">
    <source>
        <dbReference type="EMBL" id="KAK7356462.1"/>
    </source>
</evidence>
<evidence type="ECO:0000256" key="1">
    <source>
        <dbReference type="SAM" id="MobiDB-lite"/>
    </source>
</evidence>
<proteinExistence type="predicted"/>
<gene>
    <name evidence="2" type="ORF">VNO80_15734</name>
</gene>
<protein>
    <submittedName>
        <fullName evidence="2">Uncharacterized protein</fullName>
    </submittedName>
</protein>
<evidence type="ECO:0000313" key="3">
    <source>
        <dbReference type="Proteomes" id="UP001374584"/>
    </source>
</evidence>
<feature type="region of interest" description="Disordered" evidence="1">
    <location>
        <begin position="46"/>
        <end position="66"/>
    </location>
</feature>
<keyword evidence="3" id="KW-1185">Reference proteome</keyword>
<name>A0AAN9R229_PHACN</name>
<organism evidence="2 3">
    <name type="scientific">Phaseolus coccineus</name>
    <name type="common">Scarlet runner bean</name>
    <name type="synonym">Phaseolus multiflorus</name>
    <dbReference type="NCBI Taxonomy" id="3886"/>
    <lineage>
        <taxon>Eukaryota</taxon>
        <taxon>Viridiplantae</taxon>
        <taxon>Streptophyta</taxon>
        <taxon>Embryophyta</taxon>
        <taxon>Tracheophyta</taxon>
        <taxon>Spermatophyta</taxon>
        <taxon>Magnoliopsida</taxon>
        <taxon>eudicotyledons</taxon>
        <taxon>Gunneridae</taxon>
        <taxon>Pentapetalae</taxon>
        <taxon>rosids</taxon>
        <taxon>fabids</taxon>
        <taxon>Fabales</taxon>
        <taxon>Fabaceae</taxon>
        <taxon>Papilionoideae</taxon>
        <taxon>50 kb inversion clade</taxon>
        <taxon>NPAAA clade</taxon>
        <taxon>indigoferoid/millettioid clade</taxon>
        <taxon>Phaseoleae</taxon>
        <taxon>Phaseolus</taxon>
    </lineage>
</organism>
<feature type="compositionally biased region" description="Polar residues" evidence="1">
    <location>
        <begin position="53"/>
        <end position="65"/>
    </location>
</feature>
<dbReference type="Pfam" id="PF20669">
    <property type="entry name" value="Exo70_N"/>
    <property type="match status" value="1"/>
</dbReference>
<reference evidence="2 3" key="1">
    <citation type="submission" date="2024-01" db="EMBL/GenBank/DDBJ databases">
        <title>The genomes of 5 underutilized Papilionoideae crops provide insights into root nodulation and disease resistanc.</title>
        <authorList>
            <person name="Jiang F."/>
        </authorList>
    </citation>
    <scope>NUCLEOTIDE SEQUENCE [LARGE SCALE GENOMIC DNA]</scope>
    <source>
        <strain evidence="2">JINMINGXINNONG_FW02</strain>
        <tissue evidence="2">Leaves</tissue>
    </source>
</reference>